<evidence type="ECO:0000313" key="2">
    <source>
        <dbReference type="Proteomes" id="UP000807769"/>
    </source>
</evidence>
<dbReference type="EMBL" id="JABBWG010000606">
    <property type="protein sequence ID" value="KAG1791295.1"/>
    <property type="molecule type" value="Genomic_DNA"/>
</dbReference>
<comment type="caution">
    <text evidence="1">The sequence shown here is derived from an EMBL/GenBank/DDBJ whole genome shotgun (WGS) entry which is preliminary data.</text>
</comment>
<dbReference type="AlphaFoldDB" id="A0A9P7AM22"/>
<reference evidence="1" key="1">
    <citation type="journal article" date="2020" name="New Phytol.">
        <title>Comparative genomics reveals dynamic genome evolution in host specialist ectomycorrhizal fungi.</title>
        <authorList>
            <person name="Lofgren L.A."/>
            <person name="Nguyen N.H."/>
            <person name="Vilgalys R."/>
            <person name="Ruytinx J."/>
            <person name="Liao H.L."/>
            <person name="Branco S."/>
            <person name="Kuo A."/>
            <person name="LaButti K."/>
            <person name="Lipzen A."/>
            <person name="Andreopoulos W."/>
            <person name="Pangilinan J."/>
            <person name="Riley R."/>
            <person name="Hundley H."/>
            <person name="Na H."/>
            <person name="Barry K."/>
            <person name="Grigoriev I.V."/>
            <person name="Stajich J.E."/>
            <person name="Kennedy P.G."/>
        </authorList>
    </citation>
    <scope>NUCLEOTIDE SEQUENCE</scope>
    <source>
        <strain evidence="1">MN1</strain>
    </source>
</reference>
<organism evidence="1 2">
    <name type="scientific">Suillus subaureus</name>
    <dbReference type="NCBI Taxonomy" id="48587"/>
    <lineage>
        <taxon>Eukaryota</taxon>
        <taxon>Fungi</taxon>
        <taxon>Dikarya</taxon>
        <taxon>Basidiomycota</taxon>
        <taxon>Agaricomycotina</taxon>
        <taxon>Agaricomycetes</taxon>
        <taxon>Agaricomycetidae</taxon>
        <taxon>Boletales</taxon>
        <taxon>Suillineae</taxon>
        <taxon>Suillaceae</taxon>
        <taxon>Suillus</taxon>
    </lineage>
</organism>
<gene>
    <name evidence="1" type="ORF">BJ212DRAFT_1220231</name>
</gene>
<dbReference type="OrthoDB" id="2691046at2759"/>
<proteinExistence type="predicted"/>
<evidence type="ECO:0000313" key="1">
    <source>
        <dbReference type="EMBL" id="KAG1791295.1"/>
    </source>
</evidence>
<sequence length="76" mass="8848">MNDSNFCKMIHMKRTLCRKYKQARNGITESEKAFNRLDEAVPAASKKEWLASERIAQSSRINDPVVMDVYEINIKK</sequence>
<protein>
    <submittedName>
        <fullName evidence="1">Uncharacterized protein</fullName>
    </submittedName>
</protein>
<name>A0A9P7AM22_9AGAM</name>
<dbReference type="RefSeq" id="XP_041184797.1">
    <property type="nucleotide sequence ID" value="XM_041329369.1"/>
</dbReference>
<keyword evidence="2" id="KW-1185">Reference proteome</keyword>
<dbReference type="GeneID" id="64623386"/>
<accession>A0A9P7AM22</accession>
<feature type="non-terminal residue" evidence="1">
    <location>
        <position position="76"/>
    </location>
</feature>
<dbReference type="Proteomes" id="UP000807769">
    <property type="component" value="Unassembled WGS sequence"/>
</dbReference>